<dbReference type="PROSITE" id="PS50048">
    <property type="entry name" value="ZN2_CY6_FUNGAL_2"/>
    <property type="match status" value="1"/>
</dbReference>
<keyword evidence="4" id="KW-0804">Transcription</keyword>
<proteinExistence type="predicted"/>
<evidence type="ECO:0000256" key="2">
    <source>
        <dbReference type="ARBA" id="ARBA00022833"/>
    </source>
</evidence>
<evidence type="ECO:0000256" key="1">
    <source>
        <dbReference type="ARBA" id="ARBA00022723"/>
    </source>
</evidence>
<reference evidence="7 8" key="1">
    <citation type="submission" date="2023-01" db="EMBL/GenBank/DDBJ databases">
        <title>Analysis of 21 Apiospora genomes using comparative genomics revels a genus with tremendous synthesis potential of carbohydrate active enzymes and secondary metabolites.</title>
        <authorList>
            <person name="Sorensen T."/>
        </authorList>
    </citation>
    <scope>NUCLEOTIDE SEQUENCE [LARGE SCALE GENOMIC DNA]</scope>
    <source>
        <strain evidence="7 8">CBS 24483</strain>
    </source>
</reference>
<keyword evidence="8" id="KW-1185">Reference proteome</keyword>
<evidence type="ECO:0000256" key="3">
    <source>
        <dbReference type="ARBA" id="ARBA00023015"/>
    </source>
</evidence>
<gene>
    <name evidence="7" type="ORF">PG986_008798</name>
</gene>
<evidence type="ECO:0000259" key="6">
    <source>
        <dbReference type="PROSITE" id="PS50048"/>
    </source>
</evidence>
<dbReference type="RefSeq" id="XP_066697418.1">
    <property type="nucleotide sequence ID" value="XM_066845020.1"/>
</dbReference>
<name>A0ABR1Q5S1_9PEZI</name>
<evidence type="ECO:0000256" key="4">
    <source>
        <dbReference type="ARBA" id="ARBA00023163"/>
    </source>
</evidence>
<keyword evidence="2" id="KW-0862">Zinc</keyword>
<dbReference type="Pfam" id="PF00172">
    <property type="entry name" value="Zn_clus"/>
    <property type="match status" value="1"/>
</dbReference>
<evidence type="ECO:0000313" key="8">
    <source>
        <dbReference type="Proteomes" id="UP001391051"/>
    </source>
</evidence>
<dbReference type="InterPro" id="IPR001138">
    <property type="entry name" value="Zn2Cys6_DnaBD"/>
</dbReference>
<feature type="domain" description="Zn(2)-C6 fungal-type" evidence="6">
    <location>
        <begin position="11"/>
        <end position="41"/>
    </location>
</feature>
<evidence type="ECO:0000256" key="5">
    <source>
        <dbReference type="ARBA" id="ARBA00023242"/>
    </source>
</evidence>
<dbReference type="Proteomes" id="UP001391051">
    <property type="component" value="Unassembled WGS sequence"/>
</dbReference>
<dbReference type="SUPFAM" id="SSF57701">
    <property type="entry name" value="Zn2/Cys6 DNA-binding domain"/>
    <property type="match status" value="1"/>
</dbReference>
<dbReference type="Gene3D" id="4.10.240.10">
    <property type="entry name" value="Zn(2)-C6 fungal-type DNA-binding domain"/>
    <property type="match status" value="1"/>
</dbReference>
<dbReference type="CDD" id="cd00067">
    <property type="entry name" value="GAL4"/>
    <property type="match status" value="1"/>
</dbReference>
<dbReference type="PANTHER" id="PTHR47660:SF3">
    <property type="entry name" value="FINGER DOMAIN PROTEIN, PUTATIVE (AFU_ORTHOLOGUE AFUA_4G03310)-RELATED"/>
    <property type="match status" value="1"/>
</dbReference>
<keyword evidence="3" id="KW-0805">Transcription regulation</keyword>
<organism evidence="7 8">
    <name type="scientific">Apiospora aurea</name>
    <dbReference type="NCBI Taxonomy" id="335848"/>
    <lineage>
        <taxon>Eukaryota</taxon>
        <taxon>Fungi</taxon>
        <taxon>Dikarya</taxon>
        <taxon>Ascomycota</taxon>
        <taxon>Pezizomycotina</taxon>
        <taxon>Sordariomycetes</taxon>
        <taxon>Xylariomycetidae</taxon>
        <taxon>Amphisphaeriales</taxon>
        <taxon>Apiosporaceae</taxon>
        <taxon>Apiospora</taxon>
    </lineage>
</organism>
<keyword evidence="5" id="KW-0539">Nucleus</keyword>
<protein>
    <recommendedName>
        <fullName evidence="6">Zn(2)-C6 fungal-type domain-containing protein</fullName>
    </recommendedName>
</protein>
<dbReference type="SMART" id="SM00066">
    <property type="entry name" value="GAL4"/>
    <property type="match status" value="1"/>
</dbReference>
<keyword evidence="1" id="KW-0479">Metal-binding</keyword>
<evidence type="ECO:0000313" key="7">
    <source>
        <dbReference type="EMBL" id="KAK7947912.1"/>
    </source>
</evidence>
<accession>A0ABR1Q5S1</accession>
<dbReference type="PANTHER" id="PTHR47660">
    <property type="entry name" value="TRANSCRIPTION FACTOR WITH C2H2 AND ZN(2)-CYS(6) DNA BINDING DOMAIN (EUROFUNG)-RELATED-RELATED"/>
    <property type="match status" value="1"/>
</dbReference>
<sequence length="493" mass="54046">MQQAIQQAVQSCLACISGKTRCDRKRPECSRCLKKGIICNYASDHPKGNGQARPRPTAELTLGASPETVSSLGKVSPPAVLAPQESDNSIINEDLFATLEALPGSFGEAAFEWDNPPAVDVLEPFTAPARGNEAAQTLAVKNNPFTISTTDFQTSHWFPLPRPPGFPDVLSIPRSPSNKSRSLIRRPKLKTGVQRVASLIWHTLKSYPLMMKQDHALPPFIHPQMAASESGARDIEPLHNCISLMQLLYSGLQGSRKLFWRNVRQECERLYKAPAELSAPGIIAALQALSIYIIVRLDDSETEGNDIEGLLIMTVIALSVELNRDGFGQDSALSTTSPESTWKHWLFVESGRRLCVLYQIVNMVVVFEPASMCDLQADGLILSPLPARKQLWEADTATNWMKEIERDLGAQTIYAMTVDGDLVKVSEGCPKDGIVQYGRAGARQKADWEEWFAGMDGFGGLVMLAASLVGQDWIGPAIGRGQQGISVYREGNE</sequence>
<dbReference type="InterPro" id="IPR036864">
    <property type="entry name" value="Zn2-C6_fun-type_DNA-bd_sf"/>
</dbReference>
<dbReference type="GeneID" id="92078082"/>
<dbReference type="EMBL" id="JAQQWE010000006">
    <property type="protein sequence ID" value="KAK7947912.1"/>
    <property type="molecule type" value="Genomic_DNA"/>
</dbReference>
<dbReference type="PRINTS" id="PR00755">
    <property type="entry name" value="AFLATOXINBRP"/>
</dbReference>
<comment type="caution">
    <text evidence="7">The sequence shown here is derived from an EMBL/GenBank/DDBJ whole genome shotgun (WGS) entry which is preliminary data.</text>
</comment>